<dbReference type="InterPro" id="IPR007921">
    <property type="entry name" value="CHAP_dom"/>
</dbReference>
<sequence>MRNDKDQNTSNKVAKNTKRIISKGAKTLAKVKGLALWKIWLGVIGVIAVIIFSIGLIGGIVTLISDELSKQEAEEQNAGCSVSGGSVDKGGLGTFERNAKGGALEGKSKEMVKIAKKHDVPPKLFIAITASESQWGKGANATRQKNPLSVMGAGTIHDTGYSSIEEGLEAGAKNLNKLYISEGLTTPEKIGPKYAPTEGATNDPSGMNKRWIPTVKSIMKSLGDKGGDVKVDCSSRGGTGKSLKGIDGDLPKPDKDKFNLQPTYPYGQCTWYVHQRRHQIGKDVPTTLGNGQDWGANAKSAGFKVNRTPKVGAGACVKGGTFGSPAEYGHIMFVEKVKKDGSFVVSESNVEGLGVISYREFSKEDGKQMQFIHDK</sequence>
<evidence type="ECO:0000313" key="5">
    <source>
        <dbReference type="EMBL" id="MUG52554.1"/>
    </source>
</evidence>
<evidence type="ECO:0000256" key="1">
    <source>
        <dbReference type="ARBA" id="ARBA00006088"/>
    </source>
</evidence>
<dbReference type="Pfam" id="PF01832">
    <property type="entry name" value="Glucosaminidase"/>
    <property type="match status" value="1"/>
</dbReference>
<comment type="caution">
    <text evidence="5">The sequence shown here is derived from an EMBL/GenBank/DDBJ whole genome shotgun (WGS) entry which is preliminary data.</text>
</comment>
<evidence type="ECO:0000313" key="6">
    <source>
        <dbReference type="Proteomes" id="UP000463077"/>
    </source>
</evidence>
<evidence type="ECO:0000256" key="3">
    <source>
        <dbReference type="SAM" id="Phobius"/>
    </source>
</evidence>
<feature type="region of interest" description="Disordered" evidence="2">
    <location>
        <begin position="190"/>
        <end position="209"/>
    </location>
</feature>
<feature type="domain" description="Peptidase C51" evidence="4">
    <location>
        <begin position="244"/>
        <end position="373"/>
    </location>
</feature>
<organism evidence="5 6">
    <name type="scientific">Staphylococcus aureus</name>
    <dbReference type="NCBI Taxonomy" id="1280"/>
    <lineage>
        <taxon>Bacteria</taxon>
        <taxon>Bacillati</taxon>
        <taxon>Bacillota</taxon>
        <taxon>Bacilli</taxon>
        <taxon>Bacillales</taxon>
        <taxon>Staphylococcaceae</taxon>
        <taxon>Staphylococcus</taxon>
    </lineage>
</organism>
<dbReference type="PROSITE" id="PS50911">
    <property type="entry name" value="CHAP"/>
    <property type="match status" value="1"/>
</dbReference>
<protein>
    <submittedName>
        <fullName evidence="5">CHAP domain-containing protein</fullName>
    </submittedName>
</protein>
<dbReference type="Proteomes" id="UP000463077">
    <property type="component" value="Unassembled WGS sequence"/>
</dbReference>
<keyword evidence="3" id="KW-1133">Transmembrane helix</keyword>
<feature type="region of interest" description="Disordered" evidence="2">
    <location>
        <begin position="231"/>
        <end position="252"/>
    </location>
</feature>
<name>A0AB73JI94_STAAU</name>
<dbReference type="RefSeq" id="WP_001574986.1">
    <property type="nucleotide sequence ID" value="NZ_JASCKV010000014.1"/>
</dbReference>
<reference evidence="5 6" key="1">
    <citation type="journal article" date="2019" name="Int. J. Infect. Dis.">
        <title>Characterization of a community-acquired methicillin-resistant sequence type 338 Staphylococcus aureus strain containing a staphylococcal cassette chromosome mec type VT.</title>
        <authorList>
            <person name="Chen Y."/>
            <person name="Hong J."/>
            <person name="Chen Y."/>
            <person name="Wang H."/>
            <person name="Yu Y."/>
            <person name="Qu T."/>
        </authorList>
    </citation>
    <scope>NUCLEOTIDE SEQUENCE [LARGE SCALE GENOMIC DNA]</scope>
    <source>
        <strain evidence="5 6">LJ05</strain>
    </source>
</reference>
<dbReference type="InterPro" id="IPR002901">
    <property type="entry name" value="MGlyc_endo_b_GlcNAc-like_dom"/>
</dbReference>
<dbReference type="AlphaFoldDB" id="A0AB73JI94"/>
<comment type="similarity">
    <text evidence="1">In the N-terminal section; belongs to the N-acetylmuramoyl-L-alanine amidase 2 family.</text>
</comment>
<evidence type="ECO:0000259" key="4">
    <source>
        <dbReference type="PROSITE" id="PS50911"/>
    </source>
</evidence>
<keyword evidence="3" id="KW-0472">Membrane</keyword>
<accession>A0AB73JI94</accession>
<dbReference type="GO" id="GO:0004040">
    <property type="term" value="F:amidase activity"/>
    <property type="evidence" value="ECO:0007669"/>
    <property type="project" value="InterPro"/>
</dbReference>
<dbReference type="Pfam" id="PF05257">
    <property type="entry name" value="CHAP"/>
    <property type="match status" value="1"/>
</dbReference>
<evidence type="ECO:0000256" key="2">
    <source>
        <dbReference type="SAM" id="MobiDB-lite"/>
    </source>
</evidence>
<proteinExistence type="inferred from homology"/>
<dbReference type="Gene3D" id="3.90.1720.10">
    <property type="entry name" value="endopeptidase domain like (from Nostoc punctiforme)"/>
    <property type="match status" value="1"/>
</dbReference>
<keyword evidence="3" id="KW-0812">Transmembrane</keyword>
<dbReference type="SUPFAM" id="SSF54001">
    <property type="entry name" value="Cysteine proteinases"/>
    <property type="match status" value="1"/>
</dbReference>
<dbReference type="EMBL" id="WFHO01000014">
    <property type="protein sequence ID" value="MUG52554.1"/>
    <property type="molecule type" value="Genomic_DNA"/>
</dbReference>
<gene>
    <name evidence="5" type="ORF">GAY54_08300</name>
</gene>
<feature type="transmembrane region" description="Helical" evidence="3">
    <location>
        <begin position="39"/>
        <end position="64"/>
    </location>
</feature>
<dbReference type="InterPro" id="IPR038765">
    <property type="entry name" value="Papain-like_cys_pep_sf"/>
</dbReference>